<dbReference type="GO" id="GO:0016787">
    <property type="term" value="F:hydrolase activity"/>
    <property type="evidence" value="ECO:0007669"/>
    <property type="project" value="UniProtKB-KW"/>
</dbReference>
<feature type="domain" description="Nudix hydrolase" evidence="3">
    <location>
        <begin position="43"/>
        <end position="174"/>
    </location>
</feature>
<dbReference type="EMBL" id="FMMM01000078">
    <property type="protein sequence ID" value="SCQ23944.1"/>
    <property type="molecule type" value="Genomic_DNA"/>
</dbReference>
<evidence type="ECO:0000313" key="4">
    <source>
        <dbReference type="EMBL" id="PDP43334.1"/>
    </source>
</evidence>
<proteinExistence type="inferred from homology"/>
<reference evidence="4 7" key="2">
    <citation type="submission" date="2017-09" db="EMBL/GenBank/DDBJ databases">
        <title>Phase variable restriction modification systems are present in the genome sequences of periodontal pathogens Prevotella intermedia, Tannerella forsythia and Porphyromonas gingivalis.</title>
        <authorList>
            <person name="Haigh R.D."/>
            <person name="Crawford L."/>
            <person name="Ralph J."/>
            <person name="Wanford J."/>
            <person name="Vartoukian S.R."/>
            <person name="Hijazib K."/>
            <person name="Wade W."/>
            <person name="Oggioni M.R."/>
        </authorList>
    </citation>
    <scope>NUCLEOTIDE SEQUENCE [LARGE SCALE GENOMIC DNA]</scope>
    <source>
        <strain evidence="4 7">WW11663</strain>
    </source>
</reference>
<dbReference type="PROSITE" id="PS00893">
    <property type="entry name" value="NUDIX_BOX"/>
    <property type="match status" value="1"/>
</dbReference>
<dbReference type="PANTHER" id="PTHR43736:SF1">
    <property type="entry name" value="DIHYDRONEOPTERIN TRIPHOSPHATE DIPHOSPHATASE"/>
    <property type="match status" value="1"/>
</dbReference>
<dbReference type="InterPro" id="IPR020084">
    <property type="entry name" value="NUDIX_hydrolase_CS"/>
</dbReference>
<evidence type="ECO:0000313" key="6">
    <source>
        <dbReference type="Proteomes" id="UP000182057"/>
    </source>
</evidence>
<dbReference type="PROSITE" id="PS51462">
    <property type="entry name" value="NUDIX"/>
    <property type="match status" value="1"/>
</dbReference>
<dbReference type="CDD" id="cd04681">
    <property type="entry name" value="NUDIX_Hydrolase"/>
    <property type="match status" value="1"/>
</dbReference>
<accession>A0A1D3UUP0</accession>
<reference evidence="5 6" key="1">
    <citation type="submission" date="2016-09" db="EMBL/GenBank/DDBJ databases">
        <authorList>
            <person name="Capua I."/>
            <person name="De Benedictis P."/>
            <person name="Joannis T."/>
            <person name="Lombin L.H."/>
            <person name="Cattoli G."/>
        </authorList>
    </citation>
    <scope>NUCLEOTIDE SEQUENCE [LARGE SCALE GENOMIC DNA]</scope>
    <source>
        <strain evidence="5 6">UB20</strain>
    </source>
</reference>
<keyword evidence="5" id="KW-0548">Nucleotidyltransferase</keyword>
<dbReference type="Proteomes" id="UP000182057">
    <property type="component" value="Unassembled WGS sequence"/>
</dbReference>
<name>A0A1D3UUP0_TANFO</name>
<dbReference type="OrthoDB" id="9786141at2"/>
<dbReference type="AlphaFoldDB" id="A0A1D3UUP0"/>
<dbReference type="Proteomes" id="UP000219259">
    <property type="component" value="Unassembled WGS sequence"/>
</dbReference>
<dbReference type="PRINTS" id="PR00502">
    <property type="entry name" value="NUDIXFAMILY"/>
</dbReference>
<sequence>MTEMNVHPLEDFQYCPQCGTSGFVIHDGKSKRCEGCGFVYYYNSAASTAALILNERDELLVCRRAQEPACGTFDLPGGFCDCSETAEEGVMREVHEETGLDVMRTIYLFSLPNRYLYSGFWVHTTDLFFRCEVPASSVPIACDDASELLWIPRSKLKTSDFGLESIRKGIEIFLSGNF</sequence>
<gene>
    <name evidence="4" type="ORF">CLI86_09030</name>
    <name evidence="5" type="ORF">TFUB20_02216</name>
</gene>
<dbReference type="Gene3D" id="3.90.79.10">
    <property type="entry name" value="Nucleoside Triphosphate Pyrophosphohydrolase"/>
    <property type="match status" value="1"/>
</dbReference>
<evidence type="ECO:0000256" key="1">
    <source>
        <dbReference type="ARBA" id="ARBA00022801"/>
    </source>
</evidence>
<comment type="similarity">
    <text evidence="2">Belongs to the Nudix hydrolase family.</text>
</comment>
<keyword evidence="5" id="KW-0808">Transferase</keyword>
<evidence type="ECO:0000313" key="7">
    <source>
        <dbReference type="Proteomes" id="UP000219259"/>
    </source>
</evidence>
<dbReference type="Pfam" id="PF00293">
    <property type="entry name" value="NUDIX"/>
    <property type="match status" value="1"/>
</dbReference>
<dbReference type="EMBL" id="NSLJ01000022">
    <property type="protein sequence ID" value="PDP43334.1"/>
    <property type="molecule type" value="Genomic_DNA"/>
</dbReference>
<dbReference type="InterPro" id="IPR015797">
    <property type="entry name" value="NUDIX_hydrolase-like_dom_sf"/>
</dbReference>
<organism evidence="5 6">
    <name type="scientific">Tannerella forsythia</name>
    <name type="common">Bacteroides forsythus</name>
    <dbReference type="NCBI Taxonomy" id="28112"/>
    <lineage>
        <taxon>Bacteria</taxon>
        <taxon>Pseudomonadati</taxon>
        <taxon>Bacteroidota</taxon>
        <taxon>Bacteroidia</taxon>
        <taxon>Bacteroidales</taxon>
        <taxon>Tannerellaceae</taxon>
        <taxon>Tannerella</taxon>
    </lineage>
</organism>
<dbReference type="SUPFAM" id="SSF55811">
    <property type="entry name" value="Nudix"/>
    <property type="match status" value="1"/>
</dbReference>
<dbReference type="InterPro" id="IPR020476">
    <property type="entry name" value="Nudix_hydrolase"/>
</dbReference>
<dbReference type="GO" id="GO:0016779">
    <property type="term" value="F:nucleotidyltransferase activity"/>
    <property type="evidence" value="ECO:0007669"/>
    <property type="project" value="UniProtKB-KW"/>
</dbReference>
<evidence type="ECO:0000256" key="2">
    <source>
        <dbReference type="RuleBase" id="RU003476"/>
    </source>
</evidence>
<dbReference type="InterPro" id="IPR000086">
    <property type="entry name" value="NUDIX_hydrolase_dom"/>
</dbReference>
<dbReference type="PANTHER" id="PTHR43736">
    <property type="entry name" value="ADP-RIBOSE PYROPHOSPHATASE"/>
    <property type="match status" value="1"/>
</dbReference>
<evidence type="ECO:0000259" key="3">
    <source>
        <dbReference type="PROSITE" id="PS51462"/>
    </source>
</evidence>
<protein>
    <submittedName>
        <fullName evidence="5">Bifunctional NMN adenylyltransferase/Nudix hydrolase</fullName>
    </submittedName>
    <submittedName>
        <fullName evidence="4">NUDIX domain-containing protein</fullName>
    </submittedName>
</protein>
<evidence type="ECO:0000313" key="5">
    <source>
        <dbReference type="EMBL" id="SCQ23944.1"/>
    </source>
</evidence>
<dbReference type="RefSeq" id="WP_080948577.1">
    <property type="nucleotide sequence ID" value="NZ_CALHNL010000052.1"/>
</dbReference>
<keyword evidence="1 2" id="KW-0378">Hydrolase</keyword>